<name>I6TD50_ENTCL</name>
<reference evidence="1" key="1">
    <citation type="submission" date="2012-03" db="EMBL/GenBank/DDBJ databases">
        <authorList>
            <person name="Bryant K."/>
            <person name="Van Schooneveld T.C."/>
            <person name="Thapa I."/>
            <person name="Bastola D."/>
            <person name="Williams L.O."/>
            <person name="Hinrichs S.H."/>
            <person name="Rupp M.E."/>
            <person name="Fey P.D."/>
        </authorList>
    </citation>
    <scope>NUCLEOTIDE SEQUENCE</scope>
    <source>
        <strain evidence="1">1623</strain>
        <plasmid evidence="1">pNE1280</plasmid>
    </source>
</reference>
<dbReference type="AlphaFoldDB" id="I6TD50"/>
<proteinExistence type="predicted"/>
<dbReference type="EMBL" id="JQ837276">
    <property type="protein sequence ID" value="AFM72621.1"/>
    <property type="molecule type" value="Genomic_DNA"/>
</dbReference>
<organism evidence="1">
    <name type="scientific">Enterobacter cloacae</name>
    <dbReference type="NCBI Taxonomy" id="550"/>
    <lineage>
        <taxon>Bacteria</taxon>
        <taxon>Pseudomonadati</taxon>
        <taxon>Pseudomonadota</taxon>
        <taxon>Gammaproteobacteria</taxon>
        <taxon>Enterobacterales</taxon>
        <taxon>Enterobacteriaceae</taxon>
        <taxon>Enterobacter</taxon>
        <taxon>Enterobacter cloacae complex</taxon>
    </lineage>
</organism>
<evidence type="ECO:0000313" key="1">
    <source>
        <dbReference type="EMBL" id="AFM72621.1"/>
    </source>
</evidence>
<sequence length="42" mass="4965">MALLHVFPGWTQDDSYRIRRSSRTERGVRAYSPAWSELPTRN</sequence>
<keyword evidence="1" id="KW-0614">Plasmid</keyword>
<gene>
    <name evidence="1" type="ORF">KPC4_0051</name>
</gene>
<geneLocation type="plasmid" evidence="1">
    <name>pNE1280</name>
</geneLocation>
<accession>I6TD50</accession>
<reference evidence="1" key="2">
    <citation type="journal article" date="2013" name="Antimicrob. Agents Chemother.">
        <title>KPC-4 Is Encoded within a Truncated Tn4401 in an IncL/M Plasmid, pNE1280, Isolated from Enterobacter cloacae and Serratia marcescens.</title>
        <authorList>
            <person name="Bryant K.A."/>
            <person name="Van Schooneveld T.C."/>
            <person name="Thapa I."/>
            <person name="Bastola D."/>
            <person name="Williams L.O."/>
            <person name="Safranek T.J."/>
            <person name="Hinrichs S.H."/>
            <person name="Rupp M.E."/>
            <person name="Fey P.D."/>
        </authorList>
    </citation>
    <scope>NUCLEOTIDE SEQUENCE</scope>
    <source>
        <strain evidence="1">1623</strain>
        <plasmid evidence="1">pNE1280</plasmid>
    </source>
</reference>
<protein>
    <submittedName>
        <fullName evidence="1">Uncharacterized protein</fullName>
    </submittedName>
</protein>